<accession>A0A916LAW2</accession>
<gene>
    <name evidence="2" type="ORF">ERS007739_02115</name>
</gene>
<dbReference type="Proteomes" id="UP000039021">
    <property type="component" value="Unassembled WGS sequence"/>
</dbReference>
<dbReference type="AlphaFoldDB" id="A0A916LAW2"/>
<sequence length="58" mass="5887">MKPGTTHFPAASTTSGQPVSSSAPAATVATTPSRMPRVRVNGALPVPSNHSPSRMITS</sequence>
<proteinExistence type="predicted"/>
<organism evidence="2 3">
    <name type="scientific">Mycobacterium tuberculosis</name>
    <dbReference type="NCBI Taxonomy" id="1773"/>
    <lineage>
        <taxon>Bacteria</taxon>
        <taxon>Bacillati</taxon>
        <taxon>Actinomycetota</taxon>
        <taxon>Actinomycetes</taxon>
        <taxon>Mycobacteriales</taxon>
        <taxon>Mycobacteriaceae</taxon>
        <taxon>Mycobacterium</taxon>
        <taxon>Mycobacterium tuberculosis complex</taxon>
    </lineage>
</organism>
<evidence type="ECO:0000313" key="2">
    <source>
        <dbReference type="EMBL" id="COY09523.1"/>
    </source>
</evidence>
<feature type="compositionally biased region" description="Low complexity" evidence="1">
    <location>
        <begin position="18"/>
        <end position="33"/>
    </location>
</feature>
<dbReference type="EMBL" id="CSBK01000920">
    <property type="protein sequence ID" value="COY09523.1"/>
    <property type="molecule type" value="Genomic_DNA"/>
</dbReference>
<name>A0A916LAW2_MYCTX</name>
<reference evidence="3" key="1">
    <citation type="submission" date="2015-03" db="EMBL/GenBank/DDBJ databases">
        <authorList>
            <consortium name="Pathogen Informatics"/>
        </authorList>
    </citation>
    <scope>NUCLEOTIDE SEQUENCE [LARGE SCALE GENOMIC DNA]</scope>
    <source>
        <strain evidence="3">N09902308</strain>
    </source>
</reference>
<protein>
    <submittedName>
        <fullName evidence="2">Uncharacterized protein</fullName>
    </submittedName>
</protein>
<feature type="region of interest" description="Disordered" evidence="1">
    <location>
        <begin position="1"/>
        <end position="58"/>
    </location>
</feature>
<evidence type="ECO:0000313" key="3">
    <source>
        <dbReference type="Proteomes" id="UP000039021"/>
    </source>
</evidence>
<feature type="compositionally biased region" description="Polar residues" evidence="1">
    <location>
        <begin position="48"/>
        <end position="58"/>
    </location>
</feature>
<comment type="caution">
    <text evidence="2">The sequence shown here is derived from an EMBL/GenBank/DDBJ whole genome shotgun (WGS) entry which is preliminary data.</text>
</comment>
<evidence type="ECO:0000256" key="1">
    <source>
        <dbReference type="SAM" id="MobiDB-lite"/>
    </source>
</evidence>